<dbReference type="Gene3D" id="3.10.690.10">
    <property type="entry name" value="Bifunctional nuclease domain"/>
    <property type="match status" value="1"/>
</dbReference>
<dbReference type="GO" id="GO:0004518">
    <property type="term" value="F:nuclease activity"/>
    <property type="evidence" value="ECO:0007669"/>
    <property type="project" value="InterPro"/>
</dbReference>
<sequence>MVQVQVLGVALDAKQQHIVLLKPLFEHLGESRVLPIWIGEQEATSILIGASGAHAPRPLSHDLMKTLLDTLDAGVAEVEVQRIDGGTFYAAITLTGPAGRHVVDARPSDAIALAVRMGAPLFVADEVLEEAGIPGSLIDESAADDEAEDELAEFKKFIEGVDPEDFRG</sequence>
<dbReference type="Proteomes" id="UP000253509">
    <property type="component" value="Unassembled WGS sequence"/>
</dbReference>
<dbReference type="AlphaFoldDB" id="A0A366IK51"/>
<dbReference type="PANTHER" id="PTHR15160:SF1">
    <property type="entry name" value="VON HIPPEL-LINDAU DISEASE TUMOR SUPPRESSOR"/>
    <property type="match status" value="1"/>
</dbReference>
<reference evidence="2 3" key="1">
    <citation type="submission" date="2018-06" db="EMBL/GenBank/DDBJ databases">
        <title>Freshwater and sediment microbial communities from various areas in North America, analyzing microbe dynamics in response to fracking.</title>
        <authorList>
            <person name="Lamendella R."/>
        </authorList>
    </citation>
    <scope>NUCLEOTIDE SEQUENCE [LARGE SCALE GENOMIC DNA]</scope>
    <source>
        <strain evidence="2 3">3b_TX</strain>
    </source>
</reference>
<evidence type="ECO:0000313" key="3">
    <source>
        <dbReference type="Proteomes" id="UP000253509"/>
    </source>
</evidence>
<organism evidence="2 3">
    <name type="scientific">Brevibacterium celere</name>
    <dbReference type="NCBI Taxonomy" id="225845"/>
    <lineage>
        <taxon>Bacteria</taxon>
        <taxon>Bacillati</taxon>
        <taxon>Actinomycetota</taxon>
        <taxon>Actinomycetes</taxon>
        <taxon>Micrococcales</taxon>
        <taxon>Brevibacteriaceae</taxon>
        <taxon>Brevibacterium</taxon>
    </lineage>
</organism>
<dbReference type="Pfam" id="PF02577">
    <property type="entry name" value="BFN_dom"/>
    <property type="match status" value="1"/>
</dbReference>
<comment type="caution">
    <text evidence="2">The sequence shown here is derived from an EMBL/GenBank/DDBJ whole genome shotgun (WGS) entry which is preliminary data.</text>
</comment>
<dbReference type="SUPFAM" id="SSF103256">
    <property type="entry name" value="Hypothetical protein TM0160"/>
    <property type="match status" value="1"/>
</dbReference>
<dbReference type="RefSeq" id="WP_113903835.1">
    <property type="nucleotide sequence ID" value="NZ_QNSB01000004.1"/>
</dbReference>
<name>A0A366IK51_9MICO</name>
<evidence type="ECO:0000259" key="1">
    <source>
        <dbReference type="PROSITE" id="PS51658"/>
    </source>
</evidence>
<dbReference type="PANTHER" id="PTHR15160">
    <property type="entry name" value="VON HIPPEL-LINDAU PROTEIN"/>
    <property type="match status" value="1"/>
</dbReference>
<dbReference type="EMBL" id="QNSB01000004">
    <property type="protein sequence ID" value="RBP72305.1"/>
    <property type="molecule type" value="Genomic_DNA"/>
</dbReference>
<dbReference type="InterPro" id="IPR003729">
    <property type="entry name" value="Bi_nuclease_dom"/>
</dbReference>
<accession>A0A366IK51</accession>
<keyword evidence="3" id="KW-1185">Reference proteome</keyword>
<protein>
    <recommendedName>
        <fullName evidence="1">BFN domain-containing protein</fullName>
    </recommendedName>
</protein>
<evidence type="ECO:0000313" key="2">
    <source>
        <dbReference type="EMBL" id="RBP72305.1"/>
    </source>
</evidence>
<feature type="domain" description="BFN" evidence="1">
    <location>
        <begin position="1"/>
        <end position="135"/>
    </location>
</feature>
<dbReference type="PROSITE" id="PS51658">
    <property type="entry name" value="BFN"/>
    <property type="match status" value="1"/>
</dbReference>
<proteinExistence type="predicted"/>
<dbReference type="InterPro" id="IPR036104">
    <property type="entry name" value="BFN_sf"/>
</dbReference>
<gene>
    <name evidence="2" type="ORF">DFO65_104263</name>
</gene>